<name>A0A0L1JQM9_9RHOB</name>
<sequence length="517" mass="56415">MGLAAPAAADPNTLQQMMLFRSAVQDSDACRVTVEGGVPVFDESVAGAAAATCPDAFAWTQFTTAIREEFWNWSMDQTIWVGEPWGLCTAGETKDCCDPNAPIDPSDPNPNCPTFRADYSPIPTLPAEPNGTPSEQVLNDHGAQLNIADRLDPGRLLRDLELELVFRNRAMFDYIYRNDMYSREGLASHNRAQNKALSDGDIGAAQRMTVRLPVDAVMVKADFIHLEIMQSLGLVQDLGDGGPPNHPEYPFLTVFIENYDEGQVPGVYYMMAMTNASKDIPVWHWYAMEHVMNPGRCDYIGCNDSFGYKVNGKMQEGADFGDHYIPPMIVLNDDKTKHNDPLFVTGEVYHPEMTGERPSDQLSALFEGMGVGVDEVDRDWQVITPGDPQWKNYRLKGTQSSFTTAAGIPTGTGATLTEGGFVNSASCATCHSQSSVDSQGFSGVQGVGATWRPNLLGYGQVAMGAPDGQWFYNFGGPSITATQMDFIWGILGASCVNPGATHGDPCTSYYDTPRKVE</sequence>
<organism evidence="1 2">
    <name type="scientific">Pseudaestuariivita atlantica</name>
    <dbReference type="NCBI Taxonomy" id="1317121"/>
    <lineage>
        <taxon>Bacteria</taxon>
        <taxon>Pseudomonadati</taxon>
        <taxon>Pseudomonadota</taxon>
        <taxon>Alphaproteobacteria</taxon>
        <taxon>Rhodobacterales</taxon>
        <taxon>Paracoccaceae</taxon>
        <taxon>Pseudaestuariivita</taxon>
    </lineage>
</organism>
<reference evidence="1 2" key="1">
    <citation type="journal article" date="2015" name="Int. J. Syst. Evol. Microbiol.">
        <title>Aestuariivita atlantica sp. nov., isolated from deep sea sediment of the Atlantic Ocean.</title>
        <authorList>
            <person name="Li G."/>
            <person name="Lai Q."/>
            <person name="Du Y."/>
            <person name="Liu X."/>
            <person name="Sun F."/>
            <person name="Shao Z."/>
        </authorList>
    </citation>
    <scope>NUCLEOTIDE SEQUENCE [LARGE SCALE GENOMIC DNA]</scope>
    <source>
        <strain evidence="1 2">22II-S11-z3</strain>
    </source>
</reference>
<gene>
    <name evidence="1" type="ORF">ATO11_07220</name>
</gene>
<dbReference type="EMBL" id="AQQZ01000003">
    <property type="protein sequence ID" value="KNG94041.1"/>
    <property type="molecule type" value="Genomic_DNA"/>
</dbReference>
<evidence type="ECO:0000313" key="1">
    <source>
        <dbReference type="EMBL" id="KNG94041.1"/>
    </source>
</evidence>
<dbReference type="STRING" id="1317121.ATO11_07220"/>
<dbReference type="Proteomes" id="UP000036938">
    <property type="component" value="Unassembled WGS sequence"/>
</dbReference>
<dbReference type="AlphaFoldDB" id="A0A0L1JQM9"/>
<evidence type="ECO:0000313" key="2">
    <source>
        <dbReference type="Proteomes" id="UP000036938"/>
    </source>
</evidence>
<comment type="caution">
    <text evidence="1">The sequence shown here is derived from an EMBL/GenBank/DDBJ whole genome shotgun (WGS) entry which is preliminary data.</text>
</comment>
<protein>
    <submittedName>
        <fullName evidence="1">Uncharacterized protein</fullName>
    </submittedName>
</protein>
<proteinExistence type="predicted"/>
<keyword evidence="2" id="KW-1185">Reference proteome</keyword>
<accession>A0A0L1JQM9</accession>